<keyword evidence="1" id="KW-0175">Coiled coil</keyword>
<evidence type="ECO:0000313" key="3">
    <source>
        <dbReference type="EMBL" id="PXV87825.1"/>
    </source>
</evidence>
<feature type="transmembrane region" description="Helical" evidence="2">
    <location>
        <begin position="51"/>
        <end position="74"/>
    </location>
</feature>
<gene>
    <name evidence="3" type="ORF">C8E03_109115</name>
</gene>
<feature type="coiled-coil region" evidence="1">
    <location>
        <begin position="76"/>
        <end position="117"/>
    </location>
</feature>
<organism evidence="3 4">
    <name type="scientific">Lachnotalea glycerini</name>
    <dbReference type="NCBI Taxonomy" id="1763509"/>
    <lineage>
        <taxon>Bacteria</taxon>
        <taxon>Bacillati</taxon>
        <taxon>Bacillota</taxon>
        <taxon>Clostridia</taxon>
        <taxon>Lachnospirales</taxon>
        <taxon>Lachnospiraceae</taxon>
        <taxon>Lachnotalea</taxon>
    </lineage>
</organism>
<reference evidence="3 4" key="1">
    <citation type="submission" date="2018-05" db="EMBL/GenBank/DDBJ databases">
        <title>Genomic Encyclopedia of Type Strains, Phase IV (KMG-IV): sequencing the most valuable type-strain genomes for metagenomic binning, comparative biology and taxonomic classification.</title>
        <authorList>
            <person name="Goeker M."/>
        </authorList>
    </citation>
    <scope>NUCLEOTIDE SEQUENCE [LARGE SCALE GENOMIC DNA]</scope>
    <source>
        <strain evidence="3 4">DSM 28816</strain>
    </source>
</reference>
<keyword evidence="2" id="KW-1133">Transmembrane helix</keyword>
<accession>A0A318EQ10</accession>
<protein>
    <submittedName>
        <fullName evidence="3">Uncharacterized protein</fullName>
    </submittedName>
</protein>
<dbReference type="Proteomes" id="UP000247523">
    <property type="component" value="Unassembled WGS sequence"/>
</dbReference>
<evidence type="ECO:0000256" key="2">
    <source>
        <dbReference type="SAM" id="Phobius"/>
    </source>
</evidence>
<dbReference type="EMBL" id="QICS01000009">
    <property type="protein sequence ID" value="PXV87825.1"/>
    <property type="molecule type" value="Genomic_DNA"/>
</dbReference>
<name>A0A318EQ10_9FIRM</name>
<dbReference type="RefSeq" id="WP_110291536.1">
    <property type="nucleotide sequence ID" value="NZ_QICS01000009.1"/>
</dbReference>
<sequence length="283" mass="33469">MKYKIISIVKWIMIICIIGTILVGMPFIIEDILFDAKHIPFNTQIKFSREVWFGFIASYLGAVGTVLLGIIALYQNKRYKKLSDESEKRFIELQAEIKELNKRNVELIEINTKIEKAKYYPQLSEQKHYYWNISGENLEENFNMDNGFQITIKKEDDFNSSDRLLNEIFDKYYTFTYVLKNEGEKTIRNFNCKNLKINSKHGMGFWVYYPCDIEPGKLMYVVYATKINMHEKVKKGELNTINFEYSMENVIGEKFSMEVYIEFYDTGEDVISTRLETNGIMRE</sequence>
<keyword evidence="2" id="KW-0812">Transmembrane</keyword>
<feature type="transmembrane region" description="Helical" evidence="2">
    <location>
        <begin position="12"/>
        <end position="29"/>
    </location>
</feature>
<evidence type="ECO:0000313" key="4">
    <source>
        <dbReference type="Proteomes" id="UP000247523"/>
    </source>
</evidence>
<comment type="caution">
    <text evidence="3">The sequence shown here is derived from an EMBL/GenBank/DDBJ whole genome shotgun (WGS) entry which is preliminary data.</text>
</comment>
<dbReference type="AlphaFoldDB" id="A0A318EQ10"/>
<evidence type="ECO:0000256" key="1">
    <source>
        <dbReference type="SAM" id="Coils"/>
    </source>
</evidence>
<proteinExistence type="predicted"/>
<keyword evidence="2" id="KW-0472">Membrane</keyword>